<dbReference type="InterPro" id="IPR045155">
    <property type="entry name" value="Beta-lactam_cat"/>
</dbReference>
<name>W1XFL1_9ZZZZ</name>
<reference evidence="2" key="1">
    <citation type="submission" date="2013-12" db="EMBL/GenBank/DDBJ databases">
        <title>A Varibaculum cambriense genome reconstructed from a premature infant gut community with otherwise low bacterial novelty that shifts toward anaerobic metabolism during the third week of life.</title>
        <authorList>
            <person name="Brown C.T."/>
            <person name="Sharon I."/>
            <person name="Thomas B.C."/>
            <person name="Castelle C.J."/>
            <person name="Morowitz M.J."/>
            <person name="Banfield J.F."/>
        </authorList>
    </citation>
    <scope>NUCLEOTIDE SEQUENCE</scope>
</reference>
<sequence length="63" mass="7421">DKFSMNSTKLQRKMMDFKAIDEGKNNYTSLNDMLLLMEGLYRGNIEEKEICRRALETLSNQKD</sequence>
<dbReference type="Pfam" id="PF13354">
    <property type="entry name" value="Beta-lactamase2"/>
    <property type="match status" value="1"/>
</dbReference>
<feature type="domain" description="Beta-lactamase class A catalytic" evidence="1">
    <location>
        <begin position="5"/>
        <end position="62"/>
    </location>
</feature>
<feature type="non-terminal residue" evidence="2">
    <location>
        <position position="1"/>
    </location>
</feature>
<protein>
    <submittedName>
        <fullName evidence="2">Beta-lactamase</fullName>
    </submittedName>
</protein>
<dbReference type="Gene3D" id="3.40.710.10">
    <property type="entry name" value="DD-peptidase/beta-lactamase superfamily"/>
    <property type="match status" value="1"/>
</dbReference>
<evidence type="ECO:0000259" key="1">
    <source>
        <dbReference type="Pfam" id="PF13354"/>
    </source>
</evidence>
<proteinExistence type="predicted"/>
<organism evidence="2">
    <name type="scientific">human gut metagenome</name>
    <dbReference type="NCBI Taxonomy" id="408170"/>
    <lineage>
        <taxon>unclassified sequences</taxon>
        <taxon>metagenomes</taxon>
        <taxon>organismal metagenomes</taxon>
    </lineage>
</organism>
<dbReference type="AlphaFoldDB" id="W1XFL1"/>
<dbReference type="InterPro" id="IPR012338">
    <property type="entry name" value="Beta-lactam/transpept-like"/>
</dbReference>
<evidence type="ECO:0000313" key="2">
    <source>
        <dbReference type="EMBL" id="ETJ28946.1"/>
    </source>
</evidence>
<accession>W1XFL1</accession>
<dbReference type="SUPFAM" id="SSF56601">
    <property type="entry name" value="beta-lactamase/transpeptidase-like"/>
    <property type="match status" value="1"/>
</dbReference>
<comment type="caution">
    <text evidence="2">The sequence shown here is derived from an EMBL/GenBank/DDBJ whole genome shotgun (WGS) entry which is preliminary data.</text>
</comment>
<dbReference type="GO" id="GO:0008800">
    <property type="term" value="F:beta-lactamase activity"/>
    <property type="evidence" value="ECO:0007669"/>
    <property type="project" value="InterPro"/>
</dbReference>
<gene>
    <name evidence="2" type="ORF">Q604_UNBC16506G0001</name>
</gene>
<dbReference type="EMBL" id="AZMM01016506">
    <property type="protein sequence ID" value="ETJ28946.1"/>
    <property type="molecule type" value="Genomic_DNA"/>
</dbReference>
<dbReference type="GO" id="GO:0030655">
    <property type="term" value="P:beta-lactam antibiotic catabolic process"/>
    <property type="evidence" value="ECO:0007669"/>
    <property type="project" value="InterPro"/>
</dbReference>